<name>A0ABS8P6L6_9PSEU</name>
<evidence type="ECO:0000313" key="1">
    <source>
        <dbReference type="EMBL" id="MCD2192699.1"/>
    </source>
</evidence>
<protein>
    <submittedName>
        <fullName evidence="1">Uncharacterized protein</fullName>
    </submittedName>
</protein>
<dbReference type="EMBL" id="JAJNDB010000001">
    <property type="protein sequence ID" value="MCD2192699.1"/>
    <property type="molecule type" value="Genomic_DNA"/>
</dbReference>
<dbReference type="RefSeq" id="WP_230730373.1">
    <property type="nucleotide sequence ID" value="NZ_JAJNDB010000001.1"/>
</dbReference>
<comment type="caution">
    <text evidence="1">The sequence shown here is derived from an EMBL/GenBank/DDBJ whole genome shotgun (WGS) entry which is preliminary data.</text>
</comment>
<proteinExistence type="predicted"/>
<evidence type="ECO:0000313" key="2">
    <source>
        <dbReference type="Proteomes" id="UP001199469"/>
    </source>
</evidence>
<organism evidence="1 2">
    <name type="scientific">Actinomycetospora endophytica</name>
    <dbReference type="NCBI Taxonomy" id="2291215"/>
    <lineage>
        <taxon>Bacteria</taxon>
        <taxon>Bacillati</taxon>
        <taxon>Actinomycetota</taxon>
        <taxon>Actinomycetes</taxon>
        <taxon>Pseudonocardiales</taxon>
        <taxon>Pseudonocardiaceae</taxon>
        <taxon>Actinomycetospora</taxon>
    </lineage>
</organism>
<accession>A0ABS8P6L6</accession>
<keyword evidence="2" id="KW-1185">Reference proteome</keyword>
<sequence length="484" mass="53237">MTDWPFLAWSPDDAAAAVYDVTVDGAWEQLVDFYAGGSPCAPLERIVALAREHGVRSLVVEQRHLDPDWRSEHAAFHGRLFRRHPTVTHRWHLFTDDVDPEDLTRLDPVAYRGYAVMRPLPATPVGRTMITPPPGLDGGVRCEATERVSLFGTPLTVRAMPFLSQDAEYLRCAHATLWMVLRHAHLAHGIPRRLTAAVHDAALGGVIVGRQVPSEGLSVQQMMAGATRLGLSPGLVHLPQTRAEDGDAGMLTLHGILSRYVNSQAPPIVISRAHAWVVVGYRRVSPESGAGVRLWRHDDARGPYLEVADPFDELDEAHRPWQAAILPLLPDVYVTAERAEAAGEHWFGGYLGQADPDEPIARAGAAGALTWRTYVTRADEWLERLHGRGVDPELAQLYRLTPMPEYVWVVEAVDRAARAAGTPDVVGEAILDSTASTHHEPLLSGLIALHGGRLAHRVGPDHGERREIHLAEPGHYRTGRRGRA</sequence>
<gene>
    <name evidence="1" type="ORF">LQ327_04760</name>
</gene>
<dbReference type="Proteomes" id="UP001199469">
    <property type="component" value="Unassembled WGS sequence"/>
</dbReference>
<reference evidence="1 2" key="1">
    <citation type="submission" date="2021-11" db="EMBL/GenBank/DDBJ databases">
        <title>Draft genome sequence of Actinomycetospora sp. SF1 isolated from the rhizosphere soil.</title>
        <authorList>
            <person name="Duangmal K."/>
            <person name="Chantavorakit T."/>
        </authorList>
    </citation>
    <scope>NUCLEOTIDE SEQUENCE [LARGE SCALE GENOMIC DNA]</scope>
    <source>
        <strain evidence="1 2">TBRC 5722</strain>
    </source>
</reference>